<dbReference type="Gene3D" id="2.30.42.10">
    <property type="match status" value="2"/>
</dbReference>
<keyword evidence="4" id="KW-1003">Cell membrane</keyword>
<dbReference type="GeneTree" id="ENSGT00940000161179"/>
<dbReference type="InterPro" id="IPR001478">
    <property type="entry name" value="PDZ"/>
</dbReference>
<dbReference type="GeneID" id="102014305"/>
<protein>
    <submittedName>
        <fullName evidence="11">Syndecan binding protein 2</fullName>
    </submittedName>
</protein>
<keyword evidence="5" id="KW-0963">Cytoplasm</keyword>
<evidence type="ECO:0000256" key="1">
    <source>
        <dbReference type="ARBA" id="ARBA00004123"/>
    </source>
</evidence>
<evidence type="ECO:0000256" key="2">
    <source>
        <dbReference type="ARBA" id="ARBA00004236"/>
    </source>
</evidence>
<keyword evidence="8" id="KW-0472">Membrane</keyword>
<keyword evidence="6" id="KW-0677">Repeat</keyword>
<dbReference type="PANTHER" id="PTHR12345:SF13">
    <property type="entry name" value="SYNTENIN-2"/>
    <property type="match status" value="1"/>
</dbReference>
<organism evidence="11 12">
    <name type="scientific">Chinchilla lanigera</name>
    <name type="common">Long-tailed chinchilla</name>
    <name type="synonym">Chinchilla villidera</name>
    <dbReference type="NCBI Taxonomy" id="34839"/>
    <lineage>
        <taxon>Eukaryota</taxon>
        <taxon>Metazoa</taxon>
        <taxon>Chordata</taxon>
        <taxon>Craniata</taxon>
        <taxon>Vertebrata</taxon>
        <taxon>Euteleostomi</taxon>
        <taxon>Mammalia</taxon>
        <taxon>Eutheria</taxon>
        <taxon>Euarchontoglires</taxon>
        <taxon>Glires</taxon>
        <taxon>Rodentia</taxon>
        <taxon>Hystricomorpha</taxon>
        <taxon>Chinchillidae</taxon>
        <taxon>Chinchilla</taxon>
    </lineage>
</organism>
<reference evidence="11" key="2">
    <citation type="submission" date="2025-09" db="UniProtKB">
        <authorList>
            <consortium name="Ensembl"/>
        </authorList>
    </citation>
    <scope>IDENTIFICATION</scope>
</reference>
<evidence type="ECO:0000256" key="8">
    <source>
        <dbReference type="ARBA" id="ARBA00023136"/>
    </source>
</evidence>
<dbReference type="PANTHER" id="PTHR12345">
    <property type="entry name" value="SYNTENIN RELATED"/>
    <property type="match status" value="1"/>
</dbReference>
<dbReference type="GO" id="GO:0008283">
    <property type="term" value="P:cell population proliferation"/>
    <property type="evidence" value="ECO:0007669"/>
    <property type="project" value="Ensembl"/>
</dbReference>
<dbReference type="InterPro" id="IPR051230">
    <property type="entry name" value="APP-Binding"/>
</dbReference>
<feature type="domain" description="PDZ" evidence="10">
    <location>
        <begin position="192"/>
        <end position="267"/>
    </location>
</feature>
<dbReference type="CTD" id="27111"/>
<dbReference type="GO" id="GO:0016607">
    <property type="term" value="C:nuclear speck"/>
    <property type="evidence" value="ECO:0007669"/>
    <property type="project" value="Ensembl"/>
</dbReference>
<dbReference type="Pfam" id="PF00595">
    <property type="entry name" value="PDZ"/>
    <property type="match status" value="2"/>
</dbReference>
<evidence type="ECO:0000259" key="10">
    <source>
        <dbReference type="PROSITE" id="PS50106"/>
    </source>
</evidence>
<dbReference type="AlphaFoldDB" id="A0A8C2UL43"/>
<evidence type="ECO:0000256" key="3">
    <source>
        <dbReference type="ARBA" id="ARBA00004496"/>
    </source>
</evidence>
<keyword evidence="7" id="KW-0446">Lipid-binding</keyword>
<keyword evidence="12" id="KW-1185">Reference proteome</keyword>
<evidence type="ECO:0000313" key="12">
    <source>
        <dbReference type="Proteomes" id="UP000694398"/>
    </source>
</evidence>
<dbReference type="RefSeq" id="XP_005414759.1">
    <property type="nucleotide sequence ID" value="XM_005414702.2"/>
</dbReference>
<dbReference type="GO" id="GO:0042803">
    <property type="term" value="F:protein homodimerization activity"/>
    <property type="evidence" value="ECO:0007669"/>
    <property type="project" value="Ensembl"/>
</dbReference>
<dbReference type="Ensembl" id="ENSCLAT00000000526.1">
    <property type="protein sequence ID" value="ENSCLAP00000000497.1"/>
    <property type="gene ID" value="ENSCLAG00000000407.1"/>
</dbReference>
<dbReference type="GO" id="GO:0005730">
    <property type="term" value="C:nucleolus"/>
    <property type="evidence" value="ECO:0007669"/>
    <property type="project" value="Ensembl"/>
</dbReference>
<name>A0A8C2UL43_CHILA</name>
<evidence type="ECO:0000256" key="6">
    <source>
        <dbReference type="ARBA" id="ARBA00022737"/>
    </source>
</evidence>
<keyword evidence="9" id="KW-0539">Nucleus</keyword>
<comment type="subcellular location">
    <subcellularLocation>
        <location evidence="2">Cell membrane</location>
    </subcellularLocation>
    <subcellularLocation>
        <location evidence="3">Cytoplasm</location>
    </subcellularLocation>
    <subcellularLocation>
        <location evidence="1">Nucleus</location>
    </subcellularLocation>
</comment>
<dbReference type="GO" id="GO:0005794">
    <property type="term" value="C:Golgi apparatus"/>
    <property type="evidence" value="ECO:0007669"/>
    <property type="project" value="Ensembl"/>
</dbReference>
<dbReference type="GO" id="GO:0005886">
    <property type="term" value="C:plasma membrane"/>
    <property type="evidence" value="ECO:0007669"/>
    <property type="project" value="UniProtKB-SubCell"/>
</dbReference>
<dbReference type="GO" id="GO:0046982">
    <property type="term" value="F:protein heterodimerization activity"/>
    <property type="evidence" value="ECO:0007669"/>
    <property type="project" value="Ensembl"/>
</dbReference>
<dbReference type="InterPro" id="IPR036034">
    <property type="entry name" value="PDZ_sf"/>
</dbReference>
<sequence length="292" mass="31764">MSALYPSLEDLKVDQVIQAQARASPRMPALPSKEAAVSPSSVLYPNLEELESYMGLSLSSQEIQQSLPQIPEGDSTVVSGSWPSQLVAPVSGNSLGVRRAEIKPGVREIHLCKDERGKTGLRLRAVDKGLFVQLVQANTPASLVGLRFGDQILQIDGRDCAGWSTDKARRVLKKASVEKIVMVIRDRPFQRTVTMHKDSLGHVGFFIKKGKVVSVVKGSSAARNGLLTSHYVCEVNGQNVIGLKDKAIMEILATSGDVITLTIIPAVIYEHMVKKLSPMLLHHTMDHSIPDA</sequence>
<dbReference type="CDD" id="cd06721">
    <property type="entry name" value="PDZ1_syntenin-like"/>
    <property type="match status" value="1"/>
</dbReference>
<accession>A0A8C2UL43</accession>
<evidence type="ECO:0000256" key="7">
    <source>
        <dbReference type="ARBA" id="ARBA00023121"/>
    </source>
</evidence>
<dbReference type="FunFam" id="2.30.42.10:FF:000065">
    <property type="entry name" value="syntenin-1 isoform X1"/>
    <property type="match status" value="1"/>
</dbReference>
<dbReference type="GO" id="GO:0005829">
    <property type="term" value="C:cytosol"/>
    <property type="evidence" value="ECO:0007669"/>
    <property type="project" value="Ensembl"/>
</dbReference>
<reference evidence="11" key="1">
    <citation type="submission" date="2025-08" db="UniProtKB">
        <authorList>
            <consortium name="Ensembl"/>
        </authorList>
    </citation>
    <scope>IDENTIFICATION</scope>
</reference>
<gene>
    <name evidence="11" type="primary">SDCBP2</name>
</gene>
<dbReference type="GO" id="GO:0005546">
    <property type="term" value="F:phosphatidylinositol-4,5-bisphosphate binding"/>
    <property type="evidence" value="ECO:0007669"/>
    <property type="project" value="Ensembl"/>
</dbReference>
<dbReference type="Proteomes" id="UP000694398">
    <property type="component" value="Unassembled WGS sequence"/>
</dbReference>
<dbReference type="SMART" id="SM00228">
    <property type="entry name" value="PDZ"/>
    <property type="match status" value="2"/>
</dbReference>
<feature type="domain" description="PDZ" evidence="10">
    <location>
        <begin position="108"/>
        <end position="187"/>
    </location>
</feature>
<evidence type="ECO:0000256" key="4">
    <source>
        <dbReference type="ARBA" id="ARBA00022475"/>
    </source>
</evidence>
<dbReference type="OrthoDB" id="10059177at2759"/>
<proteinExistence type="predicted"/>
<dbReference type="SUPFAM" id="SSF50156">
    <property type="entry name" value="PDZ domain-like"/>
    <property type="match status" value="2"/>
</dbReference>
<dbReference type="PROSITE" id="PS50106">
    <property type="entry name" value="PDZ"/>
    <property type="match status" value="2"/>
</dbReference>
<evidence type="ECO:0000313" key="11">
    <source>
        <dbReference type="Ensembl" id="ENSCLAP00000000497.1"/>
    </source>
</evidence>
<dbReference type="FunFam" id="2.30.42.10:FF:000043">
    <property type="entry name" value="Syntenin-1 isoform X1"/>
    <property type="match status" value="1"/>
</dbReference>
<dbReference type="OMA" id="HIGFVIK"/>
<evidence type="ECO:0000256" key="5">
    <source>
        <dbReference type="ARBA" id="ARBA00022490"/>
    </source>
</evidence>
<evidence type="ECO:0000256" key="9">
    <source>
        <dbReference type="ARBA" id="ARBA00023242"/>
    </source>
</evidence>